<dbReference type="AlphaFoldDB" id="A0A4P7N7N9"/>
<accession>A0A4P7N7N9</accession>
<reference evidence="1 2" key="1">
    <citation type="journal article" date="2019" name="Mol. Biol. Evol.">
        <title>Blast fungal genomes show frequent chromosomal changes, gene gains and losses, and effector gene turnover.</title>
        <authorList>
            <person name="Gomez Luciano L.B."/>
            <person name="Jason Tsai I."/>
            <person name="Chuma I."/>
            <person name="Tosa Y."/>
            <person name="Chen Y.H."/>
            <person name="Li J.Y."/>
            <person name="Li M.Y."/>
            <person name="Jade Lu M.Y."/>
            <person name="Nakayashiki H."/>
            <person name="Li W.H."/>
        </authorList>
    </citation>
    <scope>NUCLEOTIDE SEQUENCE [LARGE SCALE GENOMIC DNA]</scope>
    <source>
        <strain evidence="1">MZ5-1-6</strain>
    </source>
</reference>
<proteinExistence type="predicted"/>
<sequence>MPAPPTEPPETWVRSVDHSKELNVVGPQALILGHNSVALKLSFLGSAKFGFEASAQNTKVQNSGIAEAYLGRLAGTETFQQRIEKKTTEAI</sequence>
<gene>
    <name evidence="1" type="ORF">PoMZ_02165</name>
</gene>
<name>A0A4P7N7N9_PYROR</name>
<dbReference type="Proteomes" id="UP000294847">
    <property type="component" value="Chromosome 2"/>
</dbReference>
<evidence type="ECO:0000313" key="1">
    <source>
        <dbReference type="EMBL" id="QBZ57241.1"/>
    </source>
</evidence>
<evidence type="ECO:0000313" key="2">
    <source>
        <dbReference type="Proteomes" id="UP000294847"/>
    </source>
</evidence>
<protein>
    <submittedName>
        <fullName evidence="1">Uncharacterized protein</fullName>
    </submittedName>
</protein>
<dbReference type="EMBL" id="CP034205">
    <property type="protein sequence ID" value="QBZ57241.1"/>
    <property type="molecule type" value="Genomic_DNA"/>
</dbReference>
<organism evidence="1 2">
    <name type="scientific">Pyricularia oryzae</name>
    <name type="common">Rice blast fungus</name>
    <name type="synonym">Magnaporthe oryzae</name>
    <dbReference type="NCBI Taxonomy" id="318829"/>
    <lineage>
        <taxon>Eukaryota</taxon>
        <taxon>Fungi</taxon>
        <taxon>Dikarya</taxon>
        <taxon>Ascomycota</taxon>
        <taxon>Pezizomycotina</taxon>
        <taxon>Sordariomycetes</taxon>
        <taxon>Sordariomycetidae</taxon>
        <taxon>Magnaporthales</taxon>
        <taxon>Pyriculariaceae</taxon>
        <taxon>Pyricularia</taxon>
    </lineage>
</organism>